<feature type="transmembrane region" description="Helical" evidence="3">
    <location>
        <begin position="189"/>
        <end position="213"/>
    </location>
</feature>
<comment type="catalytic activity">
    <reaction evidence="2">
        <text>2 GTP = 3',3'-c-di-GMP + 2 diphosphate</text>
        <dbReference type="Rhea" id="RHEA:24898"/>
        <dbReference type="ChEBI" id="CHEBI:33019"/>
        <dbReference type="ChEBI" id="CHEBI:37565"/>
        <dbReference type="ChEBI" id="CHEBI:58805"/>
        <dbReference type="EC" id="2.7.7.65"/>
    </reaction>
</comment>
<keyword evidence="3" id="KW-1133">Transmembrane helix</keyword>
<dbReference type="InterPro" id="IPR050469">
    <property type="entry name" value="Diguanylate_Cyclase"/>
</dbReference>
<dbReference type="RefSeq" id="WP_071012581.1">
    <property type="nucleotide sequence ID" value="NZ_CP017754.1"/>
</dbReference>
<dbReference type="SMART" id="SM00267">
    <property type="entry name" value="GGDEF"/>
    <property type="match status" value="1"/>
</dbReference>
<dbReference type="PANTHER" id="PTHR45138:SF9">
    <property type="entry name" value="DIGUANYLATE CYCLASE DGCM-RELATED"/>
    <property type="match status" value="1"/>
</dbReference>
<dbReference type="InterPro" id="IPR000160">
    <property type="entry name" value="GGDEF_dom"/>
</dbReference>
<dbReference type="Gene3D" id="3.30.70.270">
    <property type="match status" value="1"/>
</dbReference>
<dbReference type="EMBL" id="CP017754">
    <property type="protein sequence ID" value="AOZ06239.1"/>
    <property type="molecule type" value="Genomic_DNA"/>
</dbReference>
<reference evidence="5 6" key="1">
    <citation type="submission" date="2016-10" db="EMBL/GenBank/DDBJ databases">
        <title>Complete genome sequences of three Cupriavidus strains isolated from various Malaysian environments.</title>
        <authorList>
            <person name="Abdullah A.A.-A."/>
            <person name="Shafie N.A.H."/>
            <person name="Lau N.S."/>
        </authorList>
    </citation>
    <scope>NUCLEOTIDE SEQUENCE [LARGE SCALE GENOMIC DNA]</scope>
    <source>
        <strain evidence="5 6">USMAA1020</strain>
    </source>
</reference>
<feature type="domain" description="GGDEF" evidence="4">
    <location>
        <begin position="251"/>
        <end position="383"/>
    </location>
</feature>
<evidence type="ECO:0000313" key="5">
    <source>
        <dbReference type="EMBL" id="AOZ06239.1"/>
    </source>
</evidence>
<dbReference type="NCBIfam" id="TIGR00254">
    <property type="entry name" value="GGDEF"/>
    <property type="match status" value="1"/>
</dbReference>
<protein>
    <recommendedName>
        <fullName evidence="1">diguanylate cyclase</fullName>
        <ecNumber evidence="1">2.7.7.65</ecNumber>
    </recommendedName>
</protein>
<feature type="transmembrane region" description="Helical" evidence="3">
    <location>
        <begin position="62"/>
        <end position="80"/>
    </location>
</feature>
<dbReference type="PANTHER" id="PTHR45138">
    <property type="entry name" value="REGULATORY COMPONENTS OF SENSORY TRANSDUCTION SYSTEM"/>
    <property type="match status" value="1"/>
</dbReference>
<feature type="transmembrane region" description="Helical" evidence="3">
    <location>
        <begin position="36"/>
        <end position="56"/>
    </location>
</feature>
<evidence type="ECO:0000256" key="2">
    <source>
        <dbReference type="ARBA" id="ARBA00034247"/>
    </source>
</evidence>
<sequence length="394" mass="42340">MLLCTGQALALGNPAVALIFSSCCLVAWACQRTHRYLLSVCAAFFLYGLAATSQVFWPPRDFAWNTMPAGLLYACSTVLLQRGMLLRAGARFDAVPVLAVALLQLAALAYFHFIDPHVVARTYIHNGAAALVLLSGAARLGKLRHGRQVDRVLYWIFLLFAFSFVPRLVLNLLSPIGKDPCAFSQAPYWLFFLLGQALLNVALSLAIFAAAVSDVFDALRSERDTDALTQLRNRRGFENLARQAIPPRGGRPLSLVLADIDHFKRINDAYGHTAGDAVLAGFGAVIAQCVRQRDVAARIGGEEFAVLLADTDAAGAGSLAERLRRAFETMPWPMLPASERVTASFGVAALEDGEGLDALLKRTDALLYAAKRGGRNAVASTLDAAPGTLAHSSG</sequence>
<feature type="transmembrane region" description="Helical" evidence="3">
    <location>
        <begin position="123"/>
        <end position="140"/>
    </location>
</feature>
<evidence type="ECO:0000313" key="6">
    <source>
        <dbReference type="Proteomes" id="UP000177515"/>
    </source>
</evidence>
<evidence type="ECO:0000259" key="4">
    <source>
        <dbReference type="PROSITE" id="PS50887"/>
    </source>
</evidence>
<dbReference type="EC" id="2.7.7.65" evidence="1"/>
<feature type="transmembrane region" description="Helical" evidence="3">
    <location>
        <begin position="92"/>
        <end position="111"/>
    </location>
</feature>
<dbReference type="InterPro" id="IPR029787">
    <property type="entry name" value="Nucleotide_cyclase"/>
</dbReference>
<evidence type="ECO:0000256" key="1">
    <source>
        <dbReference type="ARBA" id="ARBA00012528"/>
    </source>
</evidence>
<dbReference type="CDD" id="cd01949">
    <property type="entry name" value="GGDEF"/>
    <property type="match status" value="1"/>
</dbReference>
<keyword evidence="6" id="KW-1185">Reference proteome</keyword>
<organism evidence="5 6">
    <name type="scientific">Cupriavidus malaysiensis</name>
    <dbReference type="NCBI Taxonomy" id="367825"/>
    <lineage>
        <taxon>Bacteria</taxon>
        <taxon>Pseudomonadati</taxon>
        <taxon>Pseudomonadota</taxon>
        <taxon>Betaproteobacteria</taxon>
        <taxon>Burkholderiales</taxon>
        <taxon>Burkholderiaceae</taxon>
        <taxon>Cupriavidus</taxon>
    </lineage>
</organism>
<keyword evidence="3" id="KW-0812">Transmembrane</keyword>
<gene>
    <name evidence="5" type="ORF">BKK80_10635</name>
</gene>
<accession>A0ABM6F486</accession>
<feature type="transmembrane region" description="Helical" evidence="3">
    <location>
        <begin position="152"/>
        <end position="169"/>
    </location>
</feature>
<proteinExistence type="predicted"/>
<dbReference type="SUPFAM" id="SSF55073">
    <property type="entry name" value="Nucleotide cyclase"/>
    <property type="match status" value="1"/>
</dbReference>
<dbReference type="Pfam" id="PF00990">
    <property type="entry name" value="GGDEF"/>
    <property type="match status" value="1"/>
</dbReference>
<dbReference type="InterPro" id="IPR043128">
    <property type="entry name" value="Rev_trsase/Diguanyl_cyclase"/>
</dbReference>
<dbReference type="Proteomes" id="UP000177515">
    <property type="component" value="Chromosome 1"/>
</dbReference>
<keyword evidence="3" id="KW-0472">Membrane</keyword>
<dbReference type="PROSITE" id="PS50887">
    <property type="entry name" value="GGDEF"/>
    <property type="match status" value="1"/>
</dbReference>
<evidence type="ECO:0000256" key="3">
    <source>
        <dbReference type="SAM" id="Phobius"/>
    </source>
</evidence>
<feature type="transmembrane region" description="Helical" evidence="3">
    <location>
        <begin position="6"/>
        <end position="29"/>
    </location>
</feature>
<name>A0ABM6F486_9BURK</name>